<feature type="transmembrane region" description="Helical" evidence="6">
    <location>
        <begin position="96"/>
        <end position="118"/>
    </location>
</feature>
<comment type="similarity">
    <text evidence="2">Belongs to the multi antimicrobial extrusion (MATE) (TC 2.A.66.1) family.</text>
</comment>
<keyword evidence="6" id="KW-0472">Membrane</keyword>
<evidence type="ECO:0000256" key="4">
    <source>
        <dbReference type="ARBA" id="ARBA00022448"/>
    </source>
</evidence>
<feature type="transmembrane region" description="Helical" evidence="6">
    <location>
        <begin position="168"/>
        <end position="189"/>
    </location>
</feature>
<keyword evidence="6" id="KW-0812">Transmembrane</keyword>
<dbReference type="AlphaFoldDB" id="A0A4R4WQU3"/>
<dbReference type="EMBL" id="SMKP01000047">
    <property type="protein sequence ID" value="TDD20254.1"/>
    <property type="molecule type" value="Genomic_DNA"/>
</dbReference>
<feature type="transmembrane region" description="Helical" evidence="6">
    <location>
        <begin position="195"/>
        <end position="217"/>
    </location>
</feature>
<feature type="transmembrane region" description="Helical" evidence="6">
    <location>
        <begin position="26"/>
        <end position="45"/>
    </location>
</feature>
<dbReference type="InterPro" id="IPR050222">
    <property type="entry name" value="MATE_MdtK"/>
</dbReference>
<feature type="transmembrane region" description="Helical" evidence="6">
    <location>
        <begin position="276"/>
        <end position="298"/>
    </location>
</feature>
<feature type="transmembrane region" description="Helical" evidence="6">
    <location>
        <begin position="310"/>
        <end position="336"/>
    </location>
</feature>
<comment type="function">
    <text evidence="1">Multidrug efflux pump.</text>
</comment>
<comment type="caution">
    <text evidence="7">The sequence shown here is derived from an EMBL/GenBank/DDBJ whole genome shotgun (WGS) entry which is preliminary data.</text>
</comment>
<evidence type="ECO:0000256" key="6">
    <source>
        <dbReference type="SAM" id="Phobius"/>
    </source>
</evidence>
<dbReference type="GO" id="GO:0042910">
    <property type="term" value="F:xenobiotic transmembrane transporter activity"/>
    <property type="evidence" value="ECO:0007669"/>
    <property type="project" value="InterPro"/>
</dbReference>
<feature type="transmembrane region" description="Helical" evidence="6">
    <location>
        <begin position="138"/>
        <end position="156"/>
    </location>
</feature>
<organism evidence="7 8">
    <name type="scientific">Nonomuraea diastatica</name>
    <dbReference type="NCBI Taxonomy" id="1848329"/>
    <lineage>
        <taxon>Bacteria</taxon>
        <taxon>Bacillati</taxon>
        <taxon>Actinomycetota</taxon>
        <taxon>Actinomycetes</taxon>
        <taxon>Streptosporangiales</taxon>
        <taxon>Streptosporangiaceae</taxon>
        <taxon>Nonomuraea</taxon>
    </lineage>
</organism>
<proteinExistence type="inferred from homology"/>
<accession>A0A4R4WQU3</accession>
<keyword evidence="4" id="KW-0813">Transport</keyword>
<keyword evidence="6" id="KW-1133">Transmembrane helix</keyword>
<feature type="transmembrane region" description="Helical" evidence="6">
    <location>
        <begin position="57"/>
        <end position="75"/>
    </location>
</feature>
<reference evidence="7 8" key="1">
    <citation type="submission" date="2019-03" db="EMBL/GenBank/DDBJ databases">
        <title>Draft genome sequences of novel Actinobacteria.</title>
        <authorList>
            <person name="Sahin N."/>
            <person name="Ay H."/>
            <person name="Saygin H."/>
        </authorList>
    </citation>
    <scope>NUCLEOTIDE SEQUENCE [LARGE SCALE GENOMIC DNA]</scope>
    <source>
        <strain evidence="7 8">KC712</strain>
    </source>
</reference>
<dbReference type="GO" id="GO:0005886">
    <property type="term" value="C:plasma membrane"/>
    <property type="evidence" value="ECO:0007669"/>
    <property type="project" value="TreeGrafter"/>
</dbReference>
<dbReference type="Proteomes" id="UP000294543">
    <property type="component" value="Unassembled WGS sequence"/>
</dbReference>
<keyword evidence="8" id="KW-1185">Reference proteome</keyword>
<sequence>MAQVVRPPESVPWAGRPEIARLAFPILYGEIVGVVTPLIILAIMGRVDEEALYLRSLYMPLAFLFIALQMGLDISNQVAAALSRGRGRPQDVLPSAASMAVVGGAVWGVVALAVIAGAPWIASLLEVPVGSTADFVSFVRWICCANLLWLPVSLCSSSLRGYGHARSAAGVVLVGAGVEIATVAVLGFGTGLGTYALPIAMAAGAVAALAYAFLALARTDVWRSRETFTWRPEVLTHLAGAGGPITISFLVIAVSNFGLMWVVAPFGPDVVSGFSVAVALETLILVPSTAIGSATAITMNRLRGADRPDLMLPVLKAGMGLAWLTYAVLALAVWLPRAPLATLVAGTPDVAAQTELFLGIVGLTYGCMGITVTAIVIIEQIGGGVLALLLNVPYFLGGVVAGALFAGAVGVQGFYWTLAVLNTAGVLVVPLLTRKFVRRRFPEGAR</sequence>
<evidence type="ECO:0000256" key="2">
    <source>
        <dbReference type="ARBA" id="ARBA00010199"/>
    </source>
</evidence>
<dbReference type="GO" id="GO:0015297">
    <property type="term" value="F:antiporter activity"/>
    <property type="evidence" value="ECO:0007669"/>
    <property type="project" value="InterPro"/>
</dbReference>
<dbReference type="PANTHER" id="PTHR43298">
    <property type="entry name" value="MULTIDRUG RESISTANCE PROTEIN NORM-RELATED"/>
    <property type="match status" value="1"/>
</dbReference>
<name>A0A4R4WQU3_9ACTN</name>
<dbReference type="OrthoDB" id="5145805at2"/>
<dbReference type="RefSeq" id="WP_132509717.1">
    <property type="nucleotide sequence ID" value="NZ_SMKP01000047.1"/>
</dbReference>
<dbReference type="Pfam" id="PF01554">
    <property type="entry name" value="MatE"/>
    <property type="match status" value="2"/>
</dbReference>
<feature type="transmembrane region" description="Helical" evidence="6">
    <location>
        <begin position="356"/>
        <end position="378"/>
    </location>
</feature>
<evidence type="ECO:0000313" key="7">
    <source>
        <dbReference type="EMBL" id="TDD20254.1"/>
    </source>
</evidence>
<feature type="transmembrane region" description="Helical" evidence="6">
    <location>
        <begin position="238"/>
        <end position="264"/>
    </location>
</feature>
<dbReference type="PANTHER" id="PTHR43298:SF2">
    <property type="entry name" value="FMN_FAD EXPORTER YEEO-RELATED"/>
    <property type="match status" value="1"/>
</dbReference>
<feature type="transmembrane region" description="Helical" evidence="6">
    <location>
        <begin position="385"/>
        <end position="408"/>
    </location>
</feature>
<dbReference type="InterPro" id="IPR002528">
    <property type="entry name" value="MATE_fam"/>
</dbReference>
<gene>
    <name evidence="7" type="ORF">E1294_18295</name>
</gene>
<feature type="transmembrane region" description="Helical" evidence="6">
    <location>
        <begin position="414"/>
        <end position="432"/>
    </location>
</feature>
<evidence type="ECO:0000256" key="1">
    <source>
        <dbReference type="ARBA" id="ARBA00003408"/>
    </source>
</evidence>
<protein>
    <recommendedName>
        <fullName evidence="3">Probable multidrug resistance protein NorM</fullName>
    </recommendedName>
    <alternativeName>
        <fullName evidence="5">Multidrug-efflux transporter</fullName>
    </alternativeName>
</protein>
<evidence type="ECO:0000256" key="5">
    <source>
        <dbReference type="ARBA" id="ARBA00031636"/>
    </source>
</evidence>
<evidence type="ECO:0000256" key="3">
    <source>
        <dbReference type="ARBA" id="ARBA00020268"/>
    </source>
</evidence>
<evidence type="ECO:0000313" key="8">
    <source>
        <dbReference type="Proteomes" id="UP000294543"/>
    </source>
</evidence>